<keyword evidence="2" id="KW-1185">Reference proteome</keyword>
<dbReference type="Gene3D" id="1.10.10.10">
    <property type="entry name" value="Winged helix-like DNA-binding domain superfamily/Winged helix DNA-binding domain"/>
    <property type="match status" value="1"/>
</dbReference>
<dbReference type="InterPro" id="IPR036388">
    <property type="entry name" value="WH-like_DNA-bd_sf"/>
</dbReference>
<dbReference type="Proteomes" id="UP000618445">
    <property type="component" value="Unassembled WGS sequence"/>
</dbReference>
<proteinExistence type="predicted"/>
<comment type="caution">
    <text evidence="1">The sequence shown here is derived from an EMBL/GenBank/DDBJ whole genome shotgun (WGS) entry which is preliminary data.</text>
</comment>
<dbReference type="InterPro" id="IPR007367">
    <property type="entry name" value="DUF433"/>
</dbReference>
<evidence type="ECO:0000313" key="1">
    <source>
        <dbReference type="EMBL" id="MBD2317073.1"/>
    </source>
</evidence>
<protein>
    <submittedName>
        <fullName evidence="1">DUF433 domain-containing protein</fullName>
    </submittedName>
</protein>
<dbReference type="SUPFAM" id="SSF46689">
    <property type="entry name" value="Homeodomain-like"/>
    <property type="match status" value="1"/>
</dbReference>
<accession>A0ABR8C8E8</accession>
<dbReference type="InterPro" id="IPR009057">
    <property type="entry name" value="Homeodomain-like_sf"/>
</dbReference>
<reference evidence="1 2" key="1">
    <citation type="journal article" date="2020" name="ISME J.">
        <title>Comparative genomics reveals insights into cyanobacterial evolution and habitat adaptation.</title>
        <authorList>
            <person name="Chen M.Y."/>
            <person name="Teng W.K."/>
            <person name="Zhao L."/>
            <person name="Hu C.X."/>
            <person name="Zhou Y.K."/>
            <person name="Han B.P."/>
            <person name="Song L.R."/>
            <person name="Shu W.S."/>
        </authorList>
    </citation>
    <scope>NUCLEOTIDE SEQUENCE [LARGE SCALE GENOMIC DNA]</scope>
    <source>
        <strain evidence="1 2">FACHB-1050</strain>
    </source>
</reference>
<evidence type="ECO:0000313" key="2">
    <source>
        <dbReference type="Proteomes" id="UP000618445"/>
    </source>
</evidence>
<dbReference type="RefSeq" id="WP_190577939.1">
    <property type="nucleotide sequence ID" value="NZ_CAWPQU010000003.1"/>
</dbReference>
<gene>
    <name evidence="1" type="ORF">H6G05_09465</name>
</gene>
<sequence length="113" mass="12941">MNIVLERDTLPLVSDEMGAIRVGKSRVLLEIVIRAFQDGASPESIVQRYSTLSLSDVYSTIGYYLRHQDTVEDYLNQREKLAESVQQRLSHIQPDLSFIRSRLLSKKQSEQAT</sequence>
<organism evidence="1 2">
    <name type="scientific">Phormidium tenue FACHB-1050</name>
    <dbReference type="NCBI Taxonomy" id="2692857"/>
    <lineage>
        <taxon>Bacteria</taxon>
        <taxon>Bacillati</taxon>
        <taxon>Cyanobacteriota</taxon>
        <taxon>Cyanophyceae</taxon>
        <taxon>Oscillatoriophycideae</taxon>
        <taxon>Oscillatoriales</taxon>
        <taxon>Oscillatoriaceae</taxon>
        <taxon>Phormidium</taxon>
    </lineage>
</organism>
<dbReference type="EMBL" id="JACJQY010000011">
    <property type="protein sequence ID" value="MBD2317073.1"/>
    <property type="molecule type" value="Genomic_DNA"/>
</dbReference>
<name>A0ABR8C8E8_9CYAN</name>
<dbReference type="Pfam" id="PF04255">
    <property type="entry name" value="DUF433"/>
    <property type="match status" value="1"/>
</dbReference>